<dbReference type="EMBL" id="SGPL01000404">
    <property type="protein sequence ID" value="THH12902.1"/>
    <property type="molecule type" value="Genomic_DNA"/>
</dbReference>
<dbReference type="Proteomes" id="UP000310158">
    <property type="component" value="Unassembled WGS sequence"/>
</dbReference>
<keyword evidence="3" id="KW-0472">Membrane</keyword>
<dbReference type="AlphaFoldDB" id="A0A4S4LLB2"/>
<feature type="transmembrane region" description="Helical" evidence="3">
    <location>
        <begin position="6"/>
        <end position="29"/>
    </location>
</feature>
<dbReference type="PROSITE" id="PS51253">
    <property type="entry name" value="HTH_CENPB"/>
    <property type="match status" value="1"/>
</dbReference>
<evidence type="ECO:0000256" key="3">
    <source>
        <dbReference type="SAM" id="Phobius"/>
    </source>
</evidence>
<evidence type="ECO:0000256" key="1">
    <source>
        <dbReference type="ARBA" id="ARBA00023125"/>
    </source>
</evidence>
<evidence type="ECO:0000259" key="4">
    <source>
        <dbReference type="PROSITE" id="PS51253"/>
    </source>
</evidence>
<keyword evidence="3" id="KW-0812">Transmembrane</keyword>
<evidence type="ECO:0000313" key="5">
    <source>
        <dbReference type="EMBL" id="THH12902.1"/>
    </source>
</evidence>
<reference evidence="5 6" key="1">
    <citation type="submission" date="2019-02" db="EMBL/GenBank/DDBJ databases">
        <title>Genome sequencing of the rare red list fungi Bondarzewia mesenterica.</title>
        <authorList>
            <person name="Buettner E."/>
            <person name="Kellner H."/>
        </authorList>
    </citation>
    <scope>NUCLEOTIDE SEQUENCE [LARGE SCALE GENOMIC DNA]</scope>
    <source>
        <strain evidence="5 6">DSM 108281</strain>
    </source>
</reference>
<accession>A0A4S4LLB2</accession>
<proteinExistence type="predicted"/>
<evidence type="ECO:0000256" key="2">
    <source>
        <dbReference type="SAM" id="MobiDB-lite"/>
    </source>
</evidence>
<feature type="domain" description="HTH CENPB-type" evidence="4">
    <location>
        <begin position="93"/>
        <end position="170"/>
    </location>
</feature>
<evidence type="ECO:0000313" key="6">
    <source>
        <dbReference type="Proteomes" id="UP000310158"/>
    </source>
</evidence>
<dbReference type="OrthoDB" id="2917041at2759"/>
<dbReference type="GO" id="GO:0003677">
    <property type="term" value="F:DNA binding"/>
    <property type="evidence" value="ECO:0007669"/>
    <property type="project" value="UniProtKB-KW"/>
</dbReference>
<keyword evidence="3" id="KW-1133">Transmembrane helix</keyword>
<feature type="region of interest" description="Disordered" evidence="2">
    <location>
        <begin position="215"/>
        <end position="245"/>
    </location>
</feature>
<gene>
    <name evidence="5" type="ORF">EW146_g7262</name>
</gene>
<keyword evidence="6" id="KW-1185">Reference proteome</keyword>
<keyword evidence="1" id="KW-0238">DNA-binding</keyword>
<protein>
    <recommendedName>
        <fullName evidence="4">HTH CENPB-type domain-containing protein</fullName>
    </recommendedName>
</protein>
<comment type="caution">
    <text evidence="5">The sequence shown here is derived from an EMBL/GenBank/DDBJ whole genome shotgun (WGS) entry which is preliminary data.</text>
</comment>
<dbReference type="InterPro" id="IPR006600">
    <property type="entry name" value="HTH_CenpB_DNA-bd_dom"/>
</dbReference>
<sequence length="276" mass="31981">MRPHPRYFIFWILSRIYCWLLLIWLVELFRRKLKKIKNRNARNAQLQRALEDDAANQLKPVHLRRSRTQIARYHGISRDTLKWLAEGGRSMSAFNAEKQKLKAPEERILVDHILQSADQGFPLSHKKVVMHANSIIRSRPQGYASEKDLIDPESNWVDRFLIRHNDELQTHWSKALDTQWARALNSTAVAHWFNDIVKPHVADLGIERRDTYAMDESGFTPSDEGRERVIGRRGTKTQHKQGGADHENVTALVTICADGTVLKPSIVYKGKNFMTK</sequence>
<organism evidence="5 6">
    <name type="scientific">Bondarzewia mesenterica</name>
    <dbReference type="NCBI Taxonomy" id="1095465"/>
    <lineage>
        <taxon>Eukaryota</taxon>
        <taxon>Fungi</taxon>
        <taxon>Dikarya</taxon>
        <taxon>Basidiomycota</taxon>
        <taxon>Agaricomycotina</taxon>
        <taxon>Agaricomycetes</taxon>
        <taxon>Russulales</taxon>
        <taxon>Bondarzewiaceae</taxon>
        <taxon>Bondarzewia</taxon>
    </lineage>
</organism>
<name>A0A4S4LLB2_9AGAM</name>